<dbReference type="Proteomes" id="UP001477672">
    <property type="component" value="Unassembled WGS sequence"/>
</dbReference>
<dbReference type="SUPFAM" id="SSF52540">
    <property type="entry name" value="P-loop containing nucleoside triphosphate hydrolases"/>
    <property type="match status" value="1"/>
</dbReference>
<dbReference type="EMBL" id="JBBMFA010000071">
    <property type="protein sequence ID" value="MEQ2519855.1"/>
    <property type="molecule type" value="Genomic_DNA"/>
</dbReference>
<sequence>MILITGPLYSGKRDYARRILNCSQEELGCRAVWNVQELAAACEDLEALADRLAQYEIVITTEVGGGVVPVDPDQRAARENAGRLACLLAQRADTVVRMFCGLPIFLKGERPE</sequence>
<evidence type="ECO:0000313" key="2">
    <source>
        <dbReference type="Proteomes" id="UP001477672"/>
    </source>
</evidence>
<dbReference type="Pfam" id="PF02283">
    <property type="entry name" value="CobU"/>
    <property type="match status" value="1"/>
</dbReference>
<keyword evidence="1" id="KW-0418">Kinase</keyword>
<evidence type="ECO:0000313" key="1">
    <source>
        <dbReference type="EMBL" id="MEQ2519855.1"/>
    </source>
</evidence>
<dbReference type="RefSeq" id="WP_349215288.1">
    <property type="nucleotide sequence ID" value="NZ_JBBMFA010000071.1"/>
</dbReference>
<dbReference type="Gene3D" id="3.40.50.300">
    <property type="entry name" value="P-loop containing nucleotide triphosphate hydrolases"/>
    <property type="match status" value="1"/>
</dbReference>
<dbReference type="InterPro" id="IPR003203">
    <property type="entry name" value="CobU/CobP"/>
</dbReference>
<protein>
    <submittedName>
        <fullName evidence="1">Bifunctional adenosylcobinamide kinase/adenosylcobinamide-phosphate guanylyltransferase</fullName>
    </submittedName>
</protein>
<dbReference type="InterPro" id="IPR027417">
    <property type="entry name" value="P-loop_NTPase"/>
</dbReference>
<keyword evidence="1" id="KW-0548">Nucleotidyltransferase</keyword>
<proteinExistence type="predicted"/>
<reference evidence="1 2" key="1">
    <citation type="submission" date="2024-03" db="EMBL/GenBank/DDBJ databases">
        <title>Human intestinal bacterial collection.</title>
        <authorList>
            <person name="Pauvert C."/>
            <person name="Hitch T.C.A."/>
            <person name="Clavel T."/>
        </authorList>
    </citation>
    <scope>NUCLEOTIDE SEQUENCE [LARGE SCALE GENOMIC DNA]</scope>
    <source>
        <strain evidence="1 2">CLA-JM-H11</strain>
    </source>
</reference>
<accession>A0ABV1GDG0</accession>
<keyword evidence="2" id="KW-1185">Reference proteome</keyword>
<dbReference type="GO" id="GO:0016301">
    <property type="term" value="F:kinase activity"/>
    <property type="evidence" value="ECO:0007669"/>
    <property type="project" value="UniProtKB-KW"/>
</dbReference>
<name>A0ABV1GDG0_9FIRM</name>
<keyword evidence="1" id="KW-0808">Transferase</keyword>
<comment type="caution">
    <text evidence="1">The sequence shown here is derived from an EMBL/GenBank/DDBJ whole genome shotgun (WGS) entry which is preliminary data.</text>
</comment>
<gene>
    <name evidence="1" type="ORF">WMO24_05325</name>
</gene>
<organism evidence="1 2">
    <name type="scientific">Ruthenibacterium intestinale</name>
    <dbReference type="NCBI Taxonomy" id="3133163"/>
    <lineage>
        <taxon>Bacteria</taxon>
        <taxon>Bacillati</taxon>
        <taxon>Bacillota</taxon>
        <taxon>Clostridia</taxon>
        <taxon>Eubacteriales</taxon>
        <taxon>Oscillospiraceae</taxon>
        <taxon>Ruthenibacterium</taxon>
    </lineage>
</organism>
<dbReference type="GO" id="GO:0016779">
    <property type="term" value="F:nucleotidyltransferase activity"/>
    <property type="evidence" value="ECO:0007669"/>
    <property type="project" value="UniProtKB-KW"/>
</dbReference>